<feature type="signal peptide" evidence="1">
    <location>
        <begin position="1"/>
        <end position="28"/>
    </location>
</feature>
<gene>
    <name evidence="3" type="ORF">GCM10008096_25180</name>
</gene>
<dbReference type="PROSITE" id="PS51257">
    <property type="entry name" value="PROKAR_LIPOPROTEIN"/>
    <property type="match status" value="1"/>
</dbReference>
<evidence type="ECO:0000313" key="4">
    <source>
        <dbReference type="Proteomes" id="UP000642819"/>
    </source>
</evidence>
<evidence type="ECO:0000313" key="3">
    <source>
        <dbReference type="EMBL" id="GHD11021.1"/>
    </source>
</evidence>
<name>A0ABQ3GJR6_9MICC</name>
<dbReference type="Proteomes" id="UP000642819">
    <property type="component" value="Unassembled WGS sequence"/>
</dbReference>
<dbReference type="RefSeq" id="WP_229791140.1">
    <property type="nucleotide sequence ID" value="NZ_BMXK01000011.1"/>
</dbReference>
<dbReference type="InterPro" id="IPR011089">
    <property type="entry name" value="GmrSD_C"/>
</dbReference>
<feature type="chain" id="PRO_5047007309" description="GmrSD restriction endonucleases C-terminal domain-containing protein" evidence="1">
    <location>
        <begin position="29"/>
        <end position="256"/>
    </location>
</feature>
<evidence type="ECO:0000259" key="2">
    <source>
        <dbReference type="Pfam" id="PF07510"/>
    </source>
</evidence>
<comment type="caution">
    <text evidence="3">The sequence shown here is derived from an EMBL/GenBank/DDBJ whole genome shotgun (WGS) entry which is preliminary data.</text>
</comment>
<keyword evidence="1" id="KW-0732">Signal</keyword>
<reference evidence="4" key="1">
    <citation type="journal article" date="2019" name="Int. J. Syst. Evol. Microbiol.">
        <title>The Global Catalogue of Microorganisms (GCM) 10K type strain sequencing project: providing services to taxonomists for standard genome sequencing and annotation.</title>
        <authorList>
            <consortium name="The Broad Institute Genomics Platform"/>
            <consortium name="The Broad Institute Genome Sequencing Center for Infectious Disease"/>
            <person name="Wu L."/>
            <person name="Ma J."/>
        </authorList>
    </citation>
    <scope>NUCLEOTIDE SEQUENCE [LARGE SCALE GENOMIC DNA]</scope>
    <source>
        <strain evidence="4">KCTC 19466</strain>
    </source>
</reference>
<dbReference type="Pfam" id="PF07510">
    <property type="entry name" value="GmrSD_C"/>
    <property type="match status" value="1"/>
</dbReference>
<accession>A0ABQ3GJR6</accession>
<evidence type="ECO:0000256" key="1">
    <source>
        <dbReference type="SAM" id="SignalP"/>
    </source>
</evidence>
<keyword evidence="4" id="KW-1185">Reference proteome</keyword>
<dbReference type="PANTHER" id="PTHR24094:SF15">
    <property type="entry name" value="AMP-DEPENDENT SYNTHETASE_LIGASE DOMAIN-CONTAINING PROTEIN-RELATED"/>
    <property type="match status" value="1"/>
</dbReference>
<protein>
    <recommendedName>
        <fullName evidence="2">GmrSD restriction endonucleases C-terminal domain-containing protein</fullName>
    </recommendedName>
</protein>
<feature type="domain" description="GmrSD restriction endonucleases C-terminal" evidence="2">
    <location>
        <begin position="103"/>
        <end position="239"/>
    </location>
</feature>
<organism evidence="3 4">
    <name type="scientific">Zhihengliuella salsuginis</name>
    <dbReference type="NCBI Taxonomy" id="578222"/>
    <lineage>
        <taxon>Bacteria</taxon>
        <taxon>Bacillati</taxon>
        <taxon>Actinomycetota</taxon>
        <taxon>Actinomycetes</taxon>
        <taxon>Micrococcales</taxon>
        <taxon>Micrococcaceae</taxon>
        <taxon>Zhihengliuella</taxon>
    </lineage>
</organism>
<sequence length="256" mass="27548">MTARRTTRLLAALAGGAVVLSSLTGCTAAESILWDIVDELEAPPAPAGPSAATDANAGFEVTDEPLLDQLATIEIKGRAPKTGYERDEFGSGWKDPDRNGCDARNDMLRRDLTDVELKEGTNGCVVLAGTLDDAFTATEIDFVRGPGTSSDVQIDHLVALSDAWQKGAQQLNEEERELLANDPLNLLAVDGPSNASKGDSDAATWLPPNRGFWCDYVTRQTAVKAKYDLWMTQAEHDAIEQTVTNRCPDSRALAID</sequence>
<dbReference type="EMBL" id="BMXK01000011">
    <property type="protein sequence ID" value="GHD11021.1"/>
    <property type="molecule type" value="Genomic_DNA"/>
</dbReference>
<dbReference type="PANTHER" id="PTHR24094">
    <property type="entry name" value="SECRETED PROTEIN"/>
    <property type="match status" value="1"/>
</dbReference>
<proteinExistence type="predicted"/>